<feature type="transmembrane region" description="Helical" evidence="1">
    <location>
        <begin position="218"/>
        <end position="236"/>
    </location>
</feature>
<keyword evidence="1" id="KW-0472">Membrane</keyword>
<sequence>MMEIKNASRVISGGPSILLDSLRILAALVVLFIHILDRWFIVLSHPEYEPGELSHAAVVVFFVLSGFVIAHTTISKNRGGRQYAQARLSRLFSMVVPSLVITALIQIAVTILDPNLMRDYSRGPDWIRYIASGLFINEIWLFSAAPPINEPLWSLSFEFWYYVIFGLWFFRSRSRFSYILPIIALLIAGPKILLMMPIWLAGYAAYILPRPSVNKHTAWWLVSILFFVAFLALRHIPSFPYIIGYKPLYFANQFVTDWIIGMLVAAALWMLPTTQQQSTESKSVKMMRKAADLTFPLYILHFPLMVLWRAIFGYKAEDALQMWEVILSVLLASTLLGLLLEKQRPFWSRLFKRLLRVEAS</sequence>
<evidence type="ECO:0000313" key="3">
    <source>
        <dbReference type="EMBL" id="RFZ85784.1"/>
    </source>
</evidence>
<protein>
    <submittedName>
        <fullName evidence="3">Acyltransferase</fullName>
    </submittedName>
</protein>
<feature type="transmembrane region" description="Helical" evidence="1">
    <location>
        <begin position="176"/>
        <end position="206"/>
    </location>
</feature>
<dbReference type="Pfam" id="PF01757">
    <property type="entry name" value="Acyl_transf_3"/>
    <property type="match status" value="1"/>
</dbReference>
<accession>A0A3E2NXP2</accession>
<keyword evidence="3" id="KW-0012">Acyltransferase</keyword>
<organism evidence="3 4">
    <name type="scientific">Mucilaginibacter terrenus</name>
    <dbReference type="NCBI Taxonomy" id="2482727"/>
    <lineage>
        <taxon>Bacteria</taxon>
        <taxon>Pseudomonadati</taxon>
        <taxon>Bacteroidota</taxon>
        <taxon>Sphingobacteriia</taxon>
        <taxon>Sphingobacteriales</taxon>
        <taxon>Sphingobacteriaceae</taxon>
        <taxon>Mucilaginibacter</taxon>
    </lineage>
</organism>
<keyword evidence="1" id="KW-1133">Transmembrane helix</keyword>
<dbReference type="InterPro" id="IPR002656">
    <property type="entry name" value="Acyl_transf_3_dom"/>
</dbReference>
<feature type="transmembrane region" description="Helical" evidence="1">
    <location>
        <begin position="53"/>
        <end position="70"/>
    </location>
</feature>
<feature type="transmembrane region" description="Helical" evidence="1">
    <location>
        <begin position="91"/>
        <end position="111"/>
    </location>
</feature>
<reference evidence="3 4" key="1">
    <citation type="submission" date="2018-08" db="EMBL/GenBank/DDBJ databases">
        <title>Mucilaginibacter terrae sp. nov., isolated from manganese diggings.</title>
        <authorList>
            <person name="Huang Y."/>
            <person name="Zhou Z."/>
        </authorList>
    </citation>
    <scope>NUCLEOTIDE SEQUENCE [LARGE SCALE GENOMIC DNA]</scope>
    <source>
        <strain evidence="3 4">ZH6</strain>
    </source>
</reference>
<feature type="transmembrane region" description="Helical" evidence="1">
    <location>
        <begin position="248"/>
        <end position="272"/>
    </location>
</feature>
<dbReference type="Proteomes" id="UP000260823">
    <property type="component" value="Unassembled WGS sequence"/>
</dbReference>
<feature type="transmembrane region" description="Helical" evidence="1">
    <location>
        <begin position="293"/>
        <end position="314"/>
    </location>
</feature>
<gene>
    <name evidence="3" type="ORF">DYU05_09370</name>
</gene>
<dbReference type="RefSeq" id="WP_117382681.1">
    <property type="nucleotide sequence ID" value="NZ_QWDE01000001.1"/>
</dbReference>
<proteinExistence type="predicted"/>
<name>A0A3E2NXP2_9SPHI</name>
<dbReference type="OrthoDB" id="9796461at2"/>
<feature type="transmembrane region" description="Helical" evidence="1">
    <location>
        <begin position="126"/>
        <end position="145"/>
    </location>
</feature>
<keyword evidence="1" id="KW-0812">Transmembrane</keyword>
<comment type="caution">
    <text evidence="3">The sequence shown here is derived from an EMBL/GenBank/DDBJ whole genome shotgun (WGS) entry which is preliminary data.</text>
</comment>
<feature type="transmembrane region" description="Helical" evidence="1">
    <location>
        <begin position="21"/>
        <end position="41"/>
    </location>
</feature>
<evidence type="ECO:0000313" key="4">
    <source>
        <dbReference type="Proteomes" id="UP000260823"/>
    </source>
</evidence>
<keyword evidence="3" id="KW-0808">Transferase</keyword>
<dbReference type="GO" id="GO:0016747">
    <property type="term" value="F:acyltransferase activity, transferring groups other than amino-acyl groups"/>
    <property type="evidence" value="ECO:0007669"/>
    <property type="project" value="InterPro"/>
</dbReference>
<dbReference type="PANTHER" id="PTHR23028">
    <property type="entry name" value="ACETYLTRANSFERASE"/>
    <property type="match status" value="1"/>
</dbReference>
<dbReference type="AlphaFoldDB" id="A0A3E2NXP2"/>
<feature type="domain" description="Acyltransferase 3" evidence="2">
    <location>
        <begin position="19"/>
        <end position="340"/>
    </location>
</feature>
<keyword evidence="4" id="KW-1185">Reference proteome</keyword>
<dbReference type="EMBL" id="QWDE01000001">
    <property type="protein sequence ID" value="RFZ85784.1"/>
    <property type="molecule type" value="Genomic_DNA"/>
</dbReference>
<feature type="transmembrane region" description="Helical" evidence="1">
    <location>
        <begin position="320"/>
        <end position="340"/>
    </location>
</feature>
<dbReference type="InterPro" id="IPR050879">
    <property type="entry name" value="Acyltransferase_3"/>
</dbReference>
<evidence type="ECO:0000256" key="1">
    <source>
        <dbReference type="SAM" id="Phobius"/>
    </source>
</evidence>
<feature type="transmembrane region" description="Helical" evidence="1">
    <location>
        <begin position="152"/>
        <end position="170"/>
    </location>
</feature>
<evidence type="ECO:0000259" key="2">
    <source>
        <dbReference type="Pfam" id="PF01757"/>
    </source>
</evidence>